<dbReference type="PANTHER" id="PTHR10584:SF166">
    <property type="entry name" value="RIBOKINASE"/>
    <property type="match status" value="1"/>
</dbReference>
<dbReference type="PANTHER" id="PTHR10584">
    <property type="entry name" value="SUGAR KINASE"/>
    <property type="match status" value="1"/>
</dbReference>
<dbReference type="GO" id="GO:0004747">
    <property type="term" value="F:ribokinase activity"/>
    <property type="evidence" value="ECO:0007669"/>
    <property type="project" value="UniProtKB-EC"/>
</dbReference>
<dbReference type="SUPFAM" id="SSF53613">
    <property type="entry name" value="Ribokinase-like"/>
    <property type="match status" value="1"/>
</dbReference>
<keyword evidence="4 12" id="KW-0808">Transferase</keyword>
<feature type="binding site" evidence="12">
    <location>
        <position position="288"/>
    </location>
    <ligand>
        <name>K(+)</name>
        <dbReference type="ChEBI" id="CHEBI:29103"/>
    </ligand>
</feature>
<keyword evidence="9 12" id="KW-0460">Magnesium</keyword>
<feature type="binding site" evidence="12">
    <location>
        <begin position="221"/>
        <end position="226"/>
    </location>
    <ligand>
        <name>ATP</name>
        <dbReference type="ChEBI" id="CHEBI:30616"/>
    </ligand>
</feature>
<keyword evidence="12" id="KW-0963">Cytoplasm</keyword>
<dbReference type="HAMAP" id="MF_01987">
    <property type="entry name" value="Ribokinase"/>
    <property type="match status" value="1"/>
</dbReference>
<dbReference type="InterPro" id="IPR029056">
    <property type="entry name" value="Ribokinase-like"/>
</dbReference>
<dbReference type="InterPro" id="IPR002173">
    <property type="entry name" value="Carboh/pur_kinase_PfkB_CS"/>
</dbReference>
<feature type="binding site" evidence="12">
    <location>
        <position position="185"/>
    </location>
    <ligand>
        <name>ATP</name>
        <dbReference type="ChEBI" id="CHEBI:30616"/>
    </ligand>
</feature>
<dbReference type="Proteomes" id="UP001595755">
    <property type="component" value="Unassembled WGS sequence"/>
</dbReference>
<feature type="binding site" evidence="12">
    <location>
        <begin position="13"/>
        <end position="15"/>
    </location>
    <ligand>
        <name>substrate</name>
    </ligand>
</feature>
<evidence type="ECO:0000256" key="11">
    <source>
        <dbReference type="ARBA" id="ARBA00023277"/>
    </source>
</evidence>
<comment type="pathway">
    <text evidence="13">Carbohydrate metabolism; D-tagatose 6-phosphate degradation; D-glyceraldehyde 3-phosphate and glycerone phosphate from D-tagatose 6-phosphate: step 1/2.</text>
</comment>
<feature type="binding site" evidence="12">
    <location>
        <position position="286"/>
    </location>
    <ligand>
        <name>K(+)</name>
        <dbReference type="ChEBI" id="CHEBI:29103"/>
    </ligand>
</feature>
<evidence type="ECO:0000256" key="9">
    <source>
        <dbReference type="ARBA" id="ARBA00022842"/>
    </source>
</evidence>
<dbReference type="EC" id="2.7.1.15" evidence="2 12"/>
<comment type="similarity">
    <text evidence="1">Belongs to the carbohydrate kinase pfkB family.</text>
</comment>
<comment type="activity regulation">
    <text evidence="12">Activated by a monovalent cation that binds near, but not in, the active site. The most likely occupant of the site in vivo is potassium. Ion binding induces a conformational change that may alter substrate affinity.</text>
</comment>
<keyword evidence="10 12" id="KW-0630">Potassium</keyword>
<gene>
    <name evidence="12 15" type="primary">rbsK</name>
    <name evidence="15" type="ORF">ACFO1S_08645</name>
</gene>
<evidence type="ECO:0000256" key="12">
    <source>
        <dbReference type="HAMAP-Rule" id="MF_01987"/>
    </source>
</evidence>
<comment type="catalytic activity">
    <reaction evidence="13">
        <text>D-tagatofuranose 6-phosphate + ATP = D-tagatofuranose 1,6-bisphosphate + ADP + H(+)</text>
        <dbReference type="Rhea" id="RHEA:12420"/>
        <dbReference type="ChEBI" id="CHEBI:15378"/>
        <dbReference type="ChEBI" id="CHEBI:30616"/>
        <dbReference type="ChEBI" id="CHEBI:58694"/>
        <dbReference type="ChEBI" id="CHEBI:58695"/>
        <dbReference type="ChEBI" id="CHEBI:456216"/>
        <dbReference type="EC" id="2.7.1.144"/>
    </reaction>
</comment>
<evidence type="ECO:0000256" key="6">
    <source>
        <dbReference type="ARBA" id="ARBA00022741"/>
    </source>
</evidence>
<keyword evidence="5 12" id="KW-0479">Metal-binding</keyword>
<dbReference type="Gene3D" id="3.40.1190.20">
    <property type="match status" value="1"/>
</dbReference>
<evidence type="ECO:0000256" key="5">
    <source>
        <dbReference type="ARBA" id="ARBA00022723"/>
    </source>
</evidence>
<dbReference type="PIRSF" id="PIRSF000535">
    <property type="entry name" value="1PFK/6PFK/LacC"/>
    <property type="match status" value="1"/>
</dbReference>
<sequence>MNNKKIFVVGSLNMDLVVSAERMPKSGETIQGSAIRYVPGGKGANQALCCARLGSNTTLIGHVGDDLFGKQLVSYLNENGVDTRHVGVRAEAASGIAAITHTKEDNSIIVVAGANGLLSADDVQVLENLLEEGDVVLFQLEVPLATVREAMRISRSKGAVTLLNPAPYRELDEGILKAADYLTPNETELEQLVGQPVGEDSELQEALVRWESLHAVRLIVTRGARGCAYVADGQLKTVAPLKVEAVDTVGAGDAFNGGLAHGLCKGWDLDAAVAFAVRVSSLAVTRFGAQEGMPTLDEVEATMRADGK</sequence>
<comment type="pathway">
    <text evidence="12">Carbohydrate metabolism; D-ribose degradation; D-ribose 5-phosphate from beta-D-ribopyranose: step 2/2.</text>
</comment>
<comment type="similarity">
    <text evidence="13">Belongs to the carbohydrate kinase PfkB family. LacC subfamily.</text>
</comment>
<comment type="catalytic activity">
    <reaction evidence="12">
        <text>D-ribose + ATP = D-ribose 5-phosphate + ADP + H(+)</text>
        <dbReference type="Rhea" id="RHEA:13697"/>
        <dbReference type="ChEBI" id="CHEBI:15378"/>
        <dbReference type="ChEBI" id="CHEBI:30616"/>
        <dbReference type="ChEBI" id="CHEBI:47013"/>
        <dbReference type="ChEBI" id="CHEBI:78346"/>
        <dbReference type="ChEBI" id="CHEBI:456216"/>
        <dbReference type="EC" id="2.7.1.15"/>
    </reaction>
</comment>
<dbReference type="InterPro" id="IPR011877">
    <property type="entry name" value="Ribokinase"/>
</dbReference>
<keyword evidence="8 12" id="KW-0067">ATP-binding</keyword>
<evidence type="ECO:0000256" key="2">
    <source>
        <dbReference type="ARBA" id="ARBA00012035"/>
    </source>
</evidence>
<evidence type="ECO:0000256" key="13">
    <source>
        <dbReference type="PIRNR" id="PIRNR000535"/>
    </source>
</evidence>
<evidence type="ECO:0000256" key="3">
    <source>
        <dbReference type="ARBA" id="ARBA00016943"/>
    </source>
</evidence>
<evidence type="ECO:0000256" key="8">
    <source>
        <dbReference type="ARBA" id="ARBA00022840"/>
    </source>
</evidence>
<evidence type="ECO:0000256" key="10">
    <source>
        <dbReference type="ARBA" id="ARBA00022958"/>
    </source>
</evidence>
<feature type="active site" description="Proton acceptor" evidence="12">
    <location>
        <position position="253"/>
    </location>
</feature>
<protein>
    <recommendedName>
        <fullName evidence="3 12">Ribokinase</fullName>
        <shortName evidence="12">RK</shortName>
        <ecNumber evidence="2 12">2.7.1.15</ecNumber>
    </recommendedName>
</protein>
<evidence type="ECO:0000259" key="14">
    <source>
        <dbReference type="Pfam" id="PF00294"/>
    </source>
</evidence>
<feature type="binding site" evidence="12">
    <location>
        <begin position="41"/>
        <end position="45"/>
    </location>
    <ligand>
        <name>substrate</name>
    </ligand>
</feature>
<dbReference type="InterPro" id="IPR017583">
    <property type="entry name" value="Tagatose/fructose_Pkinase"/>
</dbReference>
<feature type="binding site" evidence="12">
    <location>
        <position position="253"/>
    </location>
    <ligand>
        <name>substrate</name>
    </ligand>
</feature>
<evidence type="ECO:0000256" key="1">
    <source>
        <dbReference type="ARBA" id="ARBA00005380"/>
    </source>
</evidence>
<comment type="subunit">
    <text evidence="12">Homodimer.</text>
</comment>
<feature type="binding site" evidence="12">
    <location>
        <position position="283"/>
    </location>
    <ligand>
        <name>K(+)</name>
        <dbReference type="ChEBI" id="CHEBI:29103"/>
    </ligand>
</feature>
<dbReference type="NCBIfam" id="TIGR02152">
    <property type="entry name" value="D_ribokin_bact"/>
    <property type="match status" value="1"/>
</dbReference>
<dbReference type="PROSITE" id="PS00583">
    <property type="entry name" value="PFKB_KINASES_1"/>
    <property type="match status" value="1"/>
</dbReference>
<comment type="subcellular location">
    <subcellularLocation>
        <location evidence="12">Cytoplasm</location>
    </subcellularLocation>
</comment>
<reference evidence="16" key="1">
    <citation type="journal article" date="2019" name="Int. J. Syst. Evol. Microbiol.">
        <title>The Global Catalogue of Microorganisms (GCM) 10K type strain sequencing project: providing services to taxonomists for standard genome sequencing and annotation.</title>
        <authorList>
            <consortium name="The Broad Institute Genomics Platform"/>
            <consortium name="The Broad Institute Genome Sequencing Center for Infectious Disease"/>
            <person name="Wu L."/>
            <person name="Ma J."/>
        </authorList>
    </citation>
    <scope>NUCLEOTIDE SEQUENCE [LARGE SCALE GENOMIC DNA]</scope>
    <source>
        <strain evidence="16">CGMCC 4.1641</strain>
    </source>
</reference>
<dbReference type="InterPro" id="IPR002139">
    <property type="entry name" value="Ribo/fructo_kinase"/>
</dbReference>
<feature type="domain" description="Carbohydrate kinase PfkB" evidence="14">
    <location>
        <begin position="4"/>
        <end position="295"/>
    </location>
</feature>
<evidence type="ECO:0000256" key="7">
    <source>
        <dbReference type="ARBA" id="ARBA00022777"/>
    </source>
</evidence>
<feature type="binding site" evidence="12">
    <location>
        <position position="141"/>
    </location>
    <ligand>
        <name>substrate</name>
    </ligand>
</feature>
<evidence type="ECO:0000256" key="4">
    <source>
        <dbReference type="ARBA" id="ARBA00022679"/>
    </source>
</evidence>
<proteinExistence type="inferred from homology"/>
<accession>A0ABV8S875</accession>
<evidence type="ECO:0000313" key="16">
    <source>
        <dbReference type="Proteomes" id="UP001595755"/>
    </source>
</evidence>
<dbReference type="CDD" id="cd01174">
    <property type="entry name" value="ribokinase"/>
    <property type="match status" value="1"/>
</dbReference>
<keyword evidence="11 12" id="KW-0119">Carbohydrate metabolism</keyword>
<dbReference type="PRINTS" id="PR00990">
    <property type="entry name" value="RIBOKINASE"/>
</dbReference>
<comment type="caution">
    <text evidence="12">Lacks conserved residue(s) required for the propagation of feature annotation.</text>
</comment>
<dbReference type="RefSeq" id="WP_204602763.1">
    <property type="nucleotide sequence ID" value="NZ_JBHSED010000013.1"/>
</dbReference>
<comment type="function">
    <text evidence="12">Catalyzes the phosphorylation of ribose at O-5 in a reaction requiring ATP and magnesium. The resulting D-ribose-5-phosphate can then be used either for sythesis of nucleotides, histidine, and tryptophan, or as a component of the pentose phosphate pathway.</text>
</comment>
<dbReference type="PROSITE" id="PS00584">
    <property type="entry name" value="PFKB_KINASES_2"/>
    <property type="match status" value="1"/>
</dbReference>
<comment type="caution">
    <text evidence="15">The sequence shown here is derived from an EMBL/GenBank/DDBJ whole genome shotgun (WGS) entry which is preliminary data.</text>
</comment>
<organism evidence="15 16">
    <name type="scientific">Cohnella boryungensis</name>
    <dbReference type="NCBI Taxonomy" id="768479"/>
    <lineage>
        <taxon>Bacteria</taxon>
        <taxon>Bacillati</taxon>
        <taxon>Bacillota</taxon>
        <taxon>Bacilli</taxon>
        <taxon>Bacillales</taxon>
        <taxon>Paenibacillaceae</taxon>
        <taxon>Cohnella</taxon>
    </lineage>
</organism>
<name>A0ABV8S875_9BACL</name>
<comment type="similarity">
    <text evidence="12">Belongs to the carbohydrate kinase PfkB family. Ribokinase subfamily.</text>
</comment>
<comment type="cofactor">
    <cofactor evidence="12">
        <name>Mg(2+)</name>
        <dbReference type="ChEBI" id="CHEBI:18420"/>
    </cofactor>
    <text evidence="12">Requires a divalent cation, most likely magnesium in vivo, as an electrophilic catalyst to aid phosphoryl group transfer. It is the chelate of the metal and the nucleotide that is the actual substrate.</text>
</comment>
<dbReference type="InterPro" id="IPR011611">
    <property type="entry name" value="PfkB_dom"/>
</dbReference>
<dbReference type="EMBL" id="JBHSED010000013">
    <property type="protein sequence ID" value="MFC4303520.1"/>
    <property type="molecule type" value="Genomic_DNA"/>
</dbReference>
<feature type="binding site" evidence="12">
    <location>
        <position position="247"/>
    </location>
    <ligand>
        <name>K(+)</name>
        <dbReference type="ChEBI" id="CHEBI:29103"/>
    </ligand>
</feature>
<dbReference type="Pfam" id="PF00294">
    <property type="entry name" value="PfkB"/>
    <property type="match status" value="1"/>
</dbReference>
<keyword evidence="6 12" id="KW-0547">Nucleotide-binding</keyword>
<feature type="binding site" evidence="12">
    <location>
        <begin position="252"/>
        <end position="253"/>
    </location>
    <ligand>
        <name>ATP</name>
        <dbReference type="ChEBI" id="CHEBI:30616"/>
    </ligand>
</feature>
<keyword evidence="16" id="KW-1185">Reference proteome</keyword>
<evidence type="ECO:0000313" key="15">
    <source>
        <dbReference type="EMBL" id="MFC4303520.1"/>
    </source>
</evidence>
<keyword evidence="7 12" id="KW-0418">Kinase</keyword>
<feature type="binding site" evidence="12">
    <location>
        <position position="249"/>
    </location>
    <ligand>
        <name>K(+)</name>
        <dbReference type="ChEBI" id="CHEBI:29103"/>
    </ligand>
</feature>
<keyword evidence="13" id="KW-0423">Lactose metabolism</keyword>